<organism evidence="2 3">
    <name type="scientific">Rhizosphaericola mali</name>
    <dbReference type="NCBI Taxonomy" id="2545455"/>
    <lineage>
        <taxon>Bacteria</taxon>
        <taxon>Pseudomonadati</taxon>
        <taxon>Bacteroidota</taxon>
        <taxon>Chitinophagia</taxon>
        <taxon>Chitinophagales</taxon>
        <taxon>Chitinophagaceae</taxon>
        <taxon>Rhizosphaericola</taxon>
    </lineage>
</organism>
<dbReference type="GO" id="GO:0008270">
    <property type="term" value="F:zinc ion binding"/>
    <property type="evidence" value="ECO:0007669"/>
    <property type="project" value="InterPro"/>
</dbReference>
<dbReference type="GO" id="GO:0008237">
    <property type="term" value="F:metallopeptidase activity"/>
    <property type="evidence" value="ECO:0007669"/>
    <property type="project" value="InterPro"/>
</dbReference>
<dbReference type="KEGG" id="arac:E0W69_011310"/>
<dbReference type="SUPFAM" id="SSF55486">
    <property type="entry name" value="Metalloproteases ('zincins'), catalytic domain"/>
    <property type="match status" value="1"/>
</dbReference>
<dbReference type="Proteomes" id="UP000292424">
    <property type="component" value="Chromosome"/>
</dbReference>
<dbReference type="InterPro" id="IPR014782">
    <property type="entry name" value="Peptidase_M1_dom"/>
</dbReference>
<dbReference type="EMBL" id="CP044016">
    <property type="protein sequence ID" value="QES89225.1"/>
    <property type="molecule type" value="Genomic_DNA"/>
</dbReference>
<gene>
    <name evidence="2" type="ORF">E0W69_011310</name>
</gene>
<dbReference type="OrthoDB" id="9814383at2"/>
<evidence type="ECO:0000313" key="2">
    <source>
        <dbReference type="EMBL" id="QES89225.1"/>
    </source>
</evidence>
<name>A0A5P2G1B8_9BACT</name>
<keyword evidence="3" id="KW-1185">Reference proteome</keyword>
<dbReference type="Pfam" id="PF01433">
    <property type="entry name" value="Peptidase_M1"/>
    <property type="match status" value="1"/>
</dbReference>
<sequence>MKISLPEKLAAKGGKIQIIINYEFKITENGLDRSGRLKTKNGWITEVGQWFPRMCVYDNVNGWNTLPYIGVGDFYLEYGNINYEITAPSNLLVFGSGQLTNPKEVLTETQIKRLELAKQSDKTVFIRTADEINQIQNKNQKQLTWKFFCENTRDVAWAASSAFIWDAARINLPNGKSSLAMSAYPIESVGDNTWSRSTEYAKGTIENISKYLIPYTYPTAVAIAGPVSGMEYPGIVFCAAFDMDREFWYDISHEFGHNWFPMLVGQNERVFSWMDEGFNEYLNYFQDQTFNNGEFDSQKNFNRNLVESRNKYVLTESDEAIMNRPDVTKLSNRYALAYVKPRIGLMILRNEVLGKERFDGALKYYAEQWKYKHPTPYDFFHCIENYSGESLDWFWRGWFLENWQIDQAISKVESVADSAKGFDNAIVIDNLQKMPLAVVLEIKYRNGKTERTILPVEIWLRNKTYTYNFKSDTEITNVAIDPDKDYPDKNYNNNVWSNPIFK</sequence>
<feature type="domain" description="Peptidase M1 membrane alanine aminopeptidase" evidence="1">
    <location>
        <begin position="211"/>
        <end position="398"/>
    </location>
</feature>
<protein>
    <submittedName>
        <fullName evidence="2">M1 family metallopeptidase</fullName>
    </submittedName>
</protein>
<dbReference type="AlphaFoldDB" id="A0A5P2G1B8"/>
<dbReference type="InterPro" id="IPR027268">
    <property type="entry name" value="Peptidase_M4/M1_CTD_sf"/>
</dbReference>
<proteinExistence type="predicted"/>
<dbReference type="RefSeq" id="WP_131330171.1">
    <property type="nucleotide sequence ID" value="NZ_CP044016.1"/>
</dbReference>
<evidence type="ECO:0000259" key="1">
    <source>
        <dbReference type="Pfam" id="PF01433"/>
    </source>
</evidence>
<reference evidence="2 3" key="1">
    <citation type="submission" date="2019-09" db="EMBL/GenBank/DDBJ databases">
        <title>Complete genome sequence of Arachidicoccus sp. B3-10 isolated from apple orchard soil.</title>
        <authorList>
            <person name="Kim H.S."/>
            <person name="Han K.-I."/>
            <person name="Suh M.K."/>
            <person name="Lee K.C."/>
            <person name="Eom M.K."/>
            <person name="Kim J.-S."/>
            <person name="Kang S.W."/>
            <person name="Sin Y."/>
            <person name="Lee J.-S."/>
        </authorList>
    </citation>
    <scope>NUCLEOTIDE SEQUENCE [LARGE SCALE GENOMIC DNA]</scope>
    <source>
        <strain evidence="2 3">B3-10</strain>
    </source>
</reference>
<evidence type="ECO:0000313" key="3">
    <source>
        <dbReference type="Proteomes" id="UP000292424"/>
    </source>
</evidence>
<accession>A0A5P2G1B8</accession>
<dbReference type="CDD" id="cd09604">
    <property type="entry name" value="M1_APN_like"/>
    <property type="match status" value="1"/>
</dbReference>
<dbReference type="Gene3D" id="1.10.390.10">
    <property type="entry name" value="Neutral Protease Domain 2"/>
    <property type="match status" value="1"/>
</dbReference>